<sequence length="292" mass="31352">MASASEFKEEEAQVVLITGCSSGGIGSALAVAFADRGCQVVATSRSLESMHTLQNHPHVTTCALDVTVDESIAAAVEFVLEKYGRIDILVNNAGVHCTAPVAELPLSLLESTFATNVFGPLKLIQAVTPHFVVKGRGKIVNLGSIAGFAFGPWVGGYSASKVAIHALTDALRIELKPFGIDVVLVVPGAIQSNIGANSTSIFNRLPPFKIYQPFEASLRARAVLSQHSGSTPRLELAQKTVDAILQKKPPRCFLYGCFSTLYALLYYAPLWLRDWYFLRASGISSVSLKKNV</sequence>
<reference evidence="2" key="1">
    <citation type="journal article" date="2024" name="Proc. Natl. Acad. Sci. U.S.A.">
        <title>Extraordinary preservation of gene collinearity over three hundred million years revealed in homosporous lycophytes.</title>
        <authorList>
            <person name="Li C."/>
            <person name="Wickell D."/>
            <person name="Kuo L.Y."/>
            <person name="Chen X."/>
            <person name="Nie B."/>
            <person name="Liao X."/>
            <person name="Peng D."/>
            <person name="Ji J."/>
            <person name="Jenkins J."/>
            <person name="Williams M."/>
            <person name="Shu S."/>
            <person name="Plott C."/>
            <person name="Barry K."/>
            <person name="Rajasekar S."/>
            <person name="Grimwood J."/>
            <person name="Han X."/>
            <person name="Sun S."/>
            <person name="Hou Z."/>
            <person name="He W."/>
            <person name="Dai G."/>
            <person name="Sun C."/>
            <person name="Schmutz J."/>
            <person name="Leebens-Mack J.H."/>
            <person name="Li F.W."/>
            <person name="Wang L."/>
        </authorList>
    </citation>
    <scope>NUCLEOTIDE SEQUENCE [LARGE SCALE GENOMIC DNA]</scope>
    <source>
        <strain evidence="2">cv. PW_Plant_1</strain>
    </source>
</reference>
<dbReference type="Proteomes" id="UP001162992">
    <property type="component" value="Chromosome 2"/>
</dbReference>
<proteinExistence type="predicted"/>
<name>A0ACC2EG31_DIPCM</name>
<protein>
    <submittedName>
        <fullName evidence="1">Uncharacterized protein</fullName>
    </submittedName>
</protein>
<evidence type="ECO:0000313" key="2">
    <source>
        <dbReference type="Proteomes" id="UP001162992"/>
    </source>
</evidence>
<accession>A0ACC2EG31</accession>
<organism evidence="1 2">
    <name type="scientific">Diphasiastrum complanatum</name>
    <name type="common">Issler's clubmoss</name>
    <name type="synonym">Lycopodium complanatum</name>
    <dbReference type="NCBI Taxonomy" id="34168"/>
    <lineage>
        <taxon>Eukaryota</taxon>
        <taxon>Viridiplantae</taxon>
        <taxon>Streptophyta</taxon>
        <taxon>Embryophyta</taxon>
        <taxon>Tracheophyta</taxon>
        <taxon>Lycopodiopsida</taxon>
        <taxon>Lycopodiales</taxon>
        <taxon>Lycopodiaceae</taxon>
        <taxon>Lycopodioideae</taxon>
        <taxon>Diphasiastrum</taxon>
    </lineage>
</organism>
<evidence type="ECO:0000313" key="1">
    <source>
        <dbReference type="EMBL" id="KAJ7565459.1"/>
    </source>
</evidence>
<dbReference type="EMBL" id="CM055093">
    <property type="protein sequence ID" value="KAJ7565459.1"/>
    <property type="molecule type" value="Genomic_DNA"/>
</dbReference>
<keyword evidence="2" id="KW-1185">Reference proteome</keyword>
<gene>
    <name evidence="1" type="ORF">O6H91_02G062000</name>
</gene>
<comment type="caution">
    <text evidence="1">The sequence shown here is derived from an EMBL/GenBank/DDBJ whole genome shotgun (WGS) entry which is preliminary data.</text>
</comment>